<organism evidence="1 2">
    <name type="scientific">Sulfurovum xiamenensis</name>
    <dbReference type="NCBI Taxonomy" id="3019066"/>
    <lineage>
        <taxon>Bacteria</taxon>
        <taxon>Pseudomonadati</taxon>
        <taxon>Campylobacterota</taxon>
        <taxon>Epsilonproteobacteria</taxon>
        <taxon>Campylobacterales</taxon>
        <taxon>Sulfurovaceae</taxon>
        <taxon>Sulfurovum</taxon>
    </lineage>
</organism>
<evidence type="ECO:0000313" key="1">
    <source>
        <dbReference type="EMBL" id="MDM5264356.1"/>
    </source>
</evidence>
<name>A0ABT7QTK8_9BACT</name>
<sequence>MKTILFIGMATLLHAEAFKHPFEVESGMVLYKISGGTQLTPETNLSINGKTKLHFKDWGEVKLEEENGVIVTTGAIKHKQYIKKSEKHTKDTVITVDYANEQLLERKKSSHDISGIDQTASLTKIGEETVAGVPCEMWEGAGVKKCIYKNIVLRLESNLLDVVYVKEATKVIFDSNASTEVYTLPDFPVQEFALFKDKIKTKNRYKAENFYNILKEAALDVSDINTTESITDLRDEERIQFINHISKDIYKRQKKFLPKLLRSMKKTRECLQTVEDPAAANQCMEYCNQMKAQMGSKKDKEIILWDEKQKNSLLDKIEDELIDLQSRIPCVNRAKNITDLSSCMK</sequence>
<gene>
    <name evidence="1" type="ORF">PF327_09130</name>
</gene>
<proteinExistence type="predicted"/>
<accession>A0ABT7QTK8</accession>
<protein>
    <submittedName>
        <fullName evidence="1">Uncharacterized protein</fullName>
    </submittedName>
</protein>
<evidence type="ECO:0000313" key="2">
    <source>
        <dbReference type="Proteomes" id="UP001169066"/>
    </source>
</evidence>
<keyword evidence="2" id="KW-1185">Reference proteome</keyword>
<dbReference type="RefSeq" id="WP_289402255.1">
    <property type="nucleotide sequence ID" value="NZ_JAQIBC010000007.1"/>
</dbReference>
<comment type="caution">
    <text evidence="1">The sequence shown here is derived from an EMBL/GenBank/DDBJ whole genome shotgun (WGS) entry which is preliminary data.</text>
</comment>
<dbReference type="Proteomes" id="UP001169066">
    <property type="component" value="Unassembled WGS sequence"/>
</dbReference>
<dbReference type="EMBL" id="JAQIBC010000007">
    <property type="protein sequence ID" value="MDM5264356.1"/>
    <property type="molecule type" value="Genomic_DNA"/>
</dbReference>
<reference evidence="1" key="1">
    <citation type="submission" date="2023-01" db="EMBL/GenBank/DDBJ databases">
        <title>Sulfurovum sp. XTW-4 genome assembly.</title>
        <authorList>
            <person name="Wang J."/>
        </authorList>
    </citation>
    <scope>NUCLEOTIDE SEQUENCE</scope>
    <source>
        <strain evidence="1">XTW-4</strain>
    </source>
</reference>